<evidence type="ECO:0000256" key="1">
    <source>
        <dbReference type="SAM" id="MobiDB-lite"/>
    </source>
</evidence>
<name>A0AAD9MR43_9ANNE</name>
<feature type="region of interest" description="Disordered" evidence="1">
    <location>
        <begin position="650"/>
        <end position="693"/>
    </location>
</feature>
<dbReference type="AlphaFoldDB" id="A0AAD9MR43"/>
<feature type="compositionally biased region" description="Polar residues" evidence="1">
    <location>
        <begin position="42"/>
        <end position="55"/>
    </location>
</feature>
<sequence length="1059" mass="117781">MVLIIFFFNYRKVCAVEARSSCENDSSDSVSLTQLLEAVGEASQTPHQSGDQPLDNSDHEKVCEEKIPRLVEQSHSVLTALQPTGRGSCCHPHGQIPTHITEEIALKMEEFIPDPPDQIQLKIPGKSGVNSKELQCLSRAHIQRKPSVIGNAKMTPLSVRKQGLDSTDKNSPPKVHNMSKSDPFSHILDDSKYDTHPSCGCDLVQKTYSSNEDVSTSIAASSQQRQSLRNEEICVLKRGEHSVTANMNSRSPSGPHPNCSHDQHPNCSSESPHPNCNRNRQTHHPSLGCDSINDQPLAKYASDISKEMSNVKSNEMTYTRKEQRATNQECENNRKEQGKDHLEKDDALLHTSAHQSSSLRKKRTEKTSLPEISETFSDKLQSGKVRLVLSSSQQNEPSSQIHKSCLKMEDVQKTIVSTDELDSEANIKSDPASQNPNQPRSDEHSFTLVRPDLEKLKNCHQALCMPARKGSHVNRECLESDTVVVQFGLSSMMANLELGNTPQSNDLDSVPTCDGEEYEKTSNKSSDPPHQETEISDYLVECWTCQRGDSEQVDNNKEIDGLSRNKMEYTKGANVCSQRSLTETVLDKHSLNTDSLQQSTPRDVVYYARNDSPDSGSTDEVHVLNLSPITTDSLRTFLVEGGDQVLNDRSKQNAHDIGQSSEDYILGGDKTGENQIKTGRMRPSSGSTKSSVGDEIIIVLSSTESDSTKNSNSSDYNEIQLRRLDASIENKDEEKRLQELVSGSCAISKPIEKEKEKLEMPSNEDDDDVQQHEDDDRSQSILPTDVTSGDNRSANLKNNKENNPTQITREKIRLTRKRITTQKGKAIKTTDLYKAFPRMPGWQEDAMNGPHVPFKTIPKHERTNKMNKSRCKRKRKLYNTNTVLEHSSPVAQKELGHGVDVTLSKSMDASDRTVCTCEGMLQTSSIVDTKTSPAEDCSDIRSDSNNVKSQDHLTGTCNASSSLFTSDSLKGVIQADKLRCEGEKYEEESYMSESVVDTKKQIEPNHSSSGHISGSVHDIQELLAERGMVLSADSSLHRATFSSDVKDSANDYFRKLHFT</sequence>
<feature type="region of interest" description="Disordered" evidence="1">
    <location>
        <begin position="161"/>
        <end position="182"/>
    </location>
</feature>
<keyword evidence="4" id="KW-1185">Reference proteome</keyword>
<feature type="compositionally biased region" description="Polar residues" evidence="1">
    <location>
        <begin position="779"/>
        <end position="807"/>
    </location>
</feature>
<feature type="compositionally biased region" description="Basic and acidic residues" evidence="1">
    <location>
        <begin position="518"/>
        <end position="533"/>
    </location>
</feature>
<organism evidence="3 4">
    <name type="scientific">Paralvinella palmiformis</name>
    <dbReference type="NCBI Taxonomy" id="53620"/>
    <lineage>
        <taxon>Eukaryota</taxon>
        <taxon>Metazoa</taxon>
        <taxon>Spiralia</taxon>
        <taxon>Lophotrochozoa</taxon>
        <taxon>Annelida</taxon>
        <taxon>Polychaeta</taxon>
        <taxon>Sedentaria</taxon>
        <taxon>Canalipalpata</taxon>
        <taxon>Terebellida</taxon>
        <taxon>Terebelliformia</taxon>
        <taxon>Alvinellidae</taxon>
        <taxon>Paralvinella</taxon>
    </lineage>
</organism>
<comment type="caution">
    <text evidence="3">The sequence shown here is derived from an EMBL/GenBank/DDBJ whole genome shotgun (WGS) entry which is preliminary data.</text>
</comment>
<proteinExistence type="predicted"/>
<protein>
    <submittedName>
        <fullName evidence="3">Uncharacterized protein</fullName>
    </submittedName>
</protein>
<evidence type="ECO:0000256" key="2">
    <source>
        <dbReference type="SAM" id="SignalP"/>
    </source>
</evidence>
<feature type="compositionally biased region" description="Polar residues" evidence="1">
    <location>
        <begin position="498"/>
        <end position="507"/>
    </location>
</feature>
<feature type="region of interest" description="Disordered" evidence="1">
    <location>
        <begin position="420"/>
        <end position="444"/>
    </location>
</feature>
<feature type="signal peptide" evidence="2">
    <location>
        <begin position="1"/>
        <end position="15"/>
    </location>
</feature>
<feature type="region of interest" description="Disordered" evidence="1">
    <location>
        <begin position="40"/>
        <end position="60"/>
    </location>
</feature>
<feature type="region of interest" description="Disordered" evidence="1">
    <location>
        <begin position="751"/>
        <end position="807"/>
    </location>
</feature>
<feature type="compositionally biased region" description="Polar residues" evidence="1">
    <location>
        <begin position="265"/>
        <end position="279"/>
    </location>
</feature>
<feature type="region of interest" description="Disordered" evidence="1">
    <location>
        <begin position="245"/>
        <end position="293"/>
    </location>
</feature>
<evidence type="ECO:0000313" key="3">
    <source>
        <dbReference type="EMBL" id="KAK2142687.1"/>
    </source>
</evidence>
<dbReference type="EMBL" id="JAODUP010000923">
    <property type="protein sequence ID" value="KAK2142687.1"/>
    <property type="molecule type" value="Genomic_DNA"/>
</dbReference>
<gene>
    <name evidence="3" type="ORF">LSH36_923g01052</name>
</gene>
<dbReference type="Proteomes" id="UP001208570">
    <property type="component" value="Unassembled WGS sequence"/>
</dbReference>
<feature type="region of interest" description="Disordered" evidence="1">
    <location>
        <begin position="305"/>
        <end position="375"/>
    </location>
</feature>
<feature type="compositionally biased region" description="Polar residues" evidence="1">
    <location>
        <begin position="307"/>
        <end position="317"/>
    </location>
</feature>
<feature type="compositionally biased region" description="Basic and acidic residues" evidence="1">
    <location>
        <begin position="769"/>
        <end position="778"/>
    </location>
</feature>
<feature type="region of interest" description="Disordered" evidence="1">
    <location>
        <begin position="498"/>
        <end position="533"/>
    </location>
</feature>
<accession>A0AAD9MR43</accession>
<feature type="compositionally biased region" description="Basic and acidic residues" evidence="1">
    <location>
        <begin position="331"/>
        <end position="348"/>
    </location>
</feature>
<keyword evidence="2" id="KW-0732">Signal</keyword>
<evidence type="ECO:0000313" key="4">
    <source>
        <dbReference type="Proteomes" id="UP001208570"/>
    </source>
</evidence>
<feature type="chain" id="PRO_5042115435" evidence="2">
    <location>
        <begin position="16"/>
        <end position="1059"/>
    </location>
</feature>
<reference evidence="3" key="1">
    <citation type="journal article" date="2023" name="Mol. Biol. Evol.">
        <title>Third-Generation Sequencing Reveals the Adaptive Role of the Epigenome in Three Deep-Sea Polychaetes.</title>
        <authorList>
            <person name="Perez M."/>
            <person name="Aroh O."/>
            <person name="Sun Y."/>
            <person name="Lan Y."/>
            <person name="Juniper S.K."/>
            <person name="Young C.R."/>
            <person name="Angers B."/>
            <person name="Qian P.Y."/>
        </authorList>
    </citation>
    <scope>NUCLEOTIDE SEQUENCE</scope>
    <source>
        <strain evidence="3">P08H-3</strain>
    </source>
</reference>